<sequence length="642" mass="71827">MEDLSKYAHSPAHLAVARRDHAGLRRIVAALPRLPKAGEVNTEEESIAGEQTADAVSAVIDRRDVPHRETPLHLAVRLRDPISAEILMSAGADWSLQNENGWSALQEAVCTREDSIAMIIARHYQPLAWAKWCRRLPRIVSSIARILDFYMEITFHFESSVIPFIGRIAPSDTYRIWKRGPNLRADMTLAGFDGFRIQRSDQTFLFLGQGAQAENGHPQLLPGSLIVLAHKEKEITNALEGAGAKPSEAEVAHEVALMSQTNMYRPGIDVTQAELVPHLNWRRQERTEMVGNWKTKVYDMLNVMVSVKSRRVPGAMTDEELFTIDNDERTADGGDVDGELDDILTPEERMQLDSALSMGNSQGFDEDEGNGGALESAENSEPNGVAKERKSWFGWNSKKASKTNGVEDTDDAKNKQLKSLQENGHHKPESGKEMGDSKKGKEKGTKKKSGHNESNKHESEFKKGLRPILWLTPDFPLKTEELLPLLDVLANKVKAVRRLRELLTTKLPQGTFPVKLAIPIVPTIRVLITFTKFEELQQSDEFSTPPTSPTNLPESKAKETEGSGSWYSWMRGSRGGQSSDSGEGRNCKDEVDPFHIPSDYTWIDANEKKRRMKVKKGKTKRGPSRKQSTRSSDDQQLMDGFE</sequence>
<proteinExistence type="predicted"/>
<dbReference type="PANTHER" id="PTHR12447:SF25">
    <property type="entry name" value="ANKYRIN REPEAT DOMAIN-CONTAINING PROTEIN 13C"/>
    <property type="match status" value="1"/>
</dbReference>
<evidence type="ECO:0000256" key="9">
    <source>
        <dbReference type="SAM" id="MobiDB-lite"/>
    </source>
</evidence>
<feature type="compositionally biased region" description="Basic and acidic residues" evidence="9">
    <location>
        <begin position="450"/>
        <end position="462"/>
    </location>
</feature>
<dbReference type="Pfam" id="PF00023">
    <property type="entry name" value="Ank"/>
    <property type="match status" value="1"/>
</dbReference>
<dbReference type="Proteomes" id="UP001327560">
    <property type="component" value="Chromosome 4"/>
</dbReference>
<feature type="compositionally biased region" description="Basic and acidic residues" evidence="9">
    <location>
        <begin position="582"/>
        <end position="593"/>
    </location>
</feature>
<feature type="compositionally biased region" description="Basic and acidic residues" evidence="9">
    <location>
        <begin position="423"/>
        <end position="443"/>
    </location>
</feature>
<evidence type="ECO:0000256" key="2">
    <source>
        <dbReference type="ARBA" id="ARBA00022737"/>
    </source>
</evidence>
<dbReference type="PANTHER" id="PTHR12447">
    <property type="entry name" value="ANKYRIN REPEAT DOMAIN-CONTAINING PROTEIN 13"/>
    <property type="match status" value="1"/>
</dbReference>
<evidence type="ECO:0000256" key="8">
    <source>
        <dbReference type="PROSITE-ProRule" id="PRU00023"/>
    </source>
</evidence>
<feature type="region of interest" description="Disordered" evidence="9">
    <location>
        <begin position="538"/>
        <end position="642"/>
    </location>
</feature>
<feature type="repeat" description="ANK" evidence="8">
    <location>
        <begin position="67"/>
        <end position="99"/>
    </location>
</feature>
<feature type="compositionally biased region" description="Polar residues" evidence="9">
    <location>
        <begin position="539"/>
        <end position="553"/>
    </location>
</feature>
<organism evidence="11 12">
    <name type="scientific">Canna indica</name>
    <name type="common">Indian-shot</name>
    <dbReference type="NCBI Taxonomy" id="4628"/>
    <lineage>
        <taxon>Eukaryota</taxon>
        <taxon>Viridiplantae</taxon>
        <taxon>Streptophyta</taxon>
        <taxon>Embryophyta</taxon>
        <taxon>Tracheophyta</taxon>
        <taxon>Spermatophyta</taxon>
        <taxon>Magnoliopsida</taxon>
        <taxon>Liliopsida</taxon>
        <taxon>Zingiberales</taxon>
        <taxon>Cannaceae</taxon>
        <taxon>Canna</taxon>
    </lineage>
</organism>
<dbReference type="Gene3D" id="1.25.40.20">
    <property type="entry name" value="Ankyrin repeat-containing domain"/>
    <property type="match status" value="1"/>
</dbReference>
<evidence type="ECO:0000256" key="3">
    <source>
        <dbReference type="ARBA" id="ARBA00022824"/>
    </source>
</evidence>
<evidence type="ECO:0000256" key="6">
    <source>
        <dbReference type="ARBA" id="ARBA00023186"/>
    </source>
</evidence>
<evidence type="ECO:0000256" key="5">
    <source>
        <dbReference type="ARBA" id="ARBA00023136"/>
    </source>
</evidence>
<keyword evidence="3" id="KW-0256">Endoplasmic reticulum</keyword>
<protein>
    <submittedName>
        <fullName evidence="11">Ankyrin repeat domain-containing protein 13C-B-like</fullName>
    </submittedName>
</protein>
<evidence type="ECO:0000259" key="10">
    <source>
        <dbReference type="Pfam" id="PF11904"/>
    </source>
</evidence>
<comment type="subcellular location">
    <subcellularLocation>
        <location evidence="1">Endoplasmic reticulum membrane</location>
    </subcellularLocation>
</comment>
<gene>
    <name evidence="11" type="ORF">Cni_G13905</name>
</gene>
<feature type="region of interest" description="Disordered" evidence="9">
    <location>
        <begin position="358"/>
        <end position="462"/>
    </location>
</feature>
<keyword evidence="12" id="KW-1185">Reference proteome</keyword>
<evidence type="ECO:0000313" key="12">
    <source>
        <dbReference type="Proteomes" id="UP001327560"/>
    </source>
</evidence>
<dbReference type="Pfam" id="PF11904">
    <property type="entry name" value="ANKRD13_C"/>
    <property type="match status" value="1"/>
</dbReference>
<dbReference type="EMBL" id="CP136893">
    <property type="protein sequence ID" value="WOL05179.1"/>
    <property type="molecule type" value="Genomic_DNA"/>
</dbReference>
<dbReference type="GO" id="GO:0005789">
    <property type="term" value="C:endoplasmic reticulum membrane"/>
    <property type="evidence" value="ECO:0007669"/>
    <property type="project" value="UniProtKB-SubCell"/>
</dbReference>
<name>A0AAQ3KC05_9LILI</name>
<keyword evidence="2" id="KW-0677">Repeat</keyword>
<comment type="function">
    <text evidence="7">Acts as a molecular chaperone for G protein-coupled receptors, regulating their biogenesis and exit from the ER.</text>
</comment>
<keyword evidence="4 8" id="KW-0040">ANK repeat</keyword>
<evidence type="ECO:0000313" key="11">
    <source>
        <dbReference type="EMBL" id="WOL05179.1"/>
    </source>
</evidence>
<evidence type="ECO:0000256" key="1">
    <source>
        <dbReference type="ARBA" id="ARBA00004586"/>
    </source>
</evidence>
<dbReference type="PROSITE" id="PS50088">
    <property type="entry name" value="ANK_REPEAT"/>
    <property type="match status" value="1"/>
</dbReference>
<feature type="domain" description="Ankyrin repeat" evidence="10">
    <location>
        <begin position="184"/>
        <end position="601"/>
    </location>
</feature>
<keyword evidence="5" id="KW-0472">Membrane</keyword>
<feature type="compositionally biased region" description="Basic residues" evidence="9">
    <location>
        <begin position="608"/>
        <end position="628"/>
    </location>
</feature>
<dbReference type="FunFam" id="1.25.40.20:FF:000331">
    <property type="entry name" value="Ankyrin repeat family protein"/>
    <property type="match status" value="1"/>
</dbReference>
<dbReference type="InterPro" id="IPR021832">
    <property type="entry name" value="ANKRD13"/>
</dbReference>
<evidence type="ECO:0000256" key="4">
    <source>
        <dbReference type="ARBA" id="ARBA00023043"/>
    </source>
</evidence>
<reference evidence="11 12" key="1">
    <citation type="submission" date="2023-10" db="EMBL/GenBank/DDBJ databases">
        <title>Chromosome-scale genome assembly provides insights into flower coloration mechanisms of Canna indica.</title>
        <authorList>
            <person name="Li C."/>
        </authorList>
    </citation>
    <scope>NUCLEOTIDE SEQUENCE [LARGE SCALE GENOMIC DNA]</scope>
    <source>
        <tissue evidence="11">Flower</tissue>
    </source>
</reference>
<dbReference type="InterPro" id="IPR002110">
    <property type="entry name" value="Ankyrin_rpt"/>
</dbReference>
<dbReference type="InterPro" id="IPR055285">
    <property type="entry name" value="ANKRD13_C"/>
</dbReference>
<dbReference type="SUPFAM" id="SSF48403">
    <property type="entry name" value="Ankyrin repeat"/>
    <property type="match status" value="1"/>
</dbReference>
<dbReference type="InterPro" id="IPR036770">
    <property type="entry name" value="Ankyrin_rpt-contain_sf"/>
</dbReference>
<dbReference type="AlphaFoldDB" id="A0AAQ3KC05"/>
<evidence type="ECO:0000256" key="7">
    <source>
        <dbReference type="ARBA" id="ARBA00037107"/>
    </source>
</evidence>
<keyword evidence="6" id="KW-0143">Chaperone</keyword>
<dbReference type="PROSITE" id="PS50297">
    <property type="entry name" value="ANK_REP_REGION"/>
    <property type="match status" value="1"/>
</dbReference>
<accession>A0AAQ3KC05</accession>